<evidence type="ECO:0000313" key="6">
    <source>
        <dbReference type="Proteomes" id="UP001159364"/>
    </source>
</evidence>
<keyword evidence="1" id="KW-0175">Coiled coil</keyword>
<feature type="chain" id="PRO_5043922465" evidence="4">
    <location>
        <begin position="21"/>
        <end position="413"/>
    </location>
</feature>
<evidence type="ECO:0000313" key="5">
    <source>
        <dbReference type="EMBL" id="KAJ8750776.1"/>
    </source>
</evidence>
<feature type="signal peptide" evidence="4">
    <location>
        <begin position="1"/>
        <end position="20"/>
    </location>
</feature>
<feature type="coiled-coil region" evidence="1">
    <location>
        <begin position="42"/>
        <end position="69"/>
    </location>
</feature>
<feature type="transmembrane region" description="Helical" evidence="3">
    <location>
        <begin position="361"/>
        <end position="384"/>
    </location>
</feature>
<keyword evidence="3" id="KW-0812">Transmembrane</keyword>
<keyword evidence="6" id="KW-1185">Reference proteome</keyword>
<sequence>MALSTKPLIIFCVLSALCFAETTSKPQPHGEDGLDMSLGSILSQLKSEIALLESRIDERTRELRSKDEKIRLMEKIIKEKSEVILLLHSELESFQLEGPNDAKEQTLWSYVRVAELEEQVDKLRKEVEFQNEKKNALEARAHIAERKIQELNFRVEDLQEINKEQKARIDETEHALQVAQEELMKANLQLHTMTRKSNKVQGEWLPSWLAVHFEYLKHHLLTLWDECLRPALDMTLRQKWIAKLKDQLVGCKNDPEVCFQTLFTCEFYHRLMSFTRQVIDLKETAVLYITEIKKFGDPYNNQVLNTIKSHSDKVSAVLKPYVKIIVRTCRDFITAASALQHKVQLMLKRNELTRPLANVELAWSAASAILALSVIFLFTLYYCVSSKRTTSRSHKSHGNHLHRRKRSYPASRY</sequence>
<feature type="compositionally biased region" description="Basic residues" evidence="2">
    <location>
        <begin position="390"/>
        <end position="407"/>
    </location>
</feature>
<keyword evidence="3" id="KW-1133">Transmembrane helix</keyword>
<evidence type="ECO:0000256" key="3">
    <source>
        <dbReference type="SAM" id="Phobius"/>
    </source>
</evidence>
<feature type="region of interest" description="Disordered" evidence="2">
    <location>
        <begin position="390"/>
        <end position="413"/>
    </location>
</feature>
<dbReference type="PANTHER" id="PTHR34360">
    <property type="entry name" value="OS08G0519400 PROTEIN"/>
    <property type="match status" value="1"/>
</dbReference>
<keyword evidence="3" id="KW-0472">Membrane</keyword>
<feature type="coiled-coil region" evidence="1">
    <location>
        <begin position="113"/>
        <end position="196"/>
    </location>
</feature>
<reference evidence="5 6" key="1">
    <citation type="submission" date="2021-09" db="EMBL/GenBank/DDBJ databases">
        <title>Genomic insights and catalytic innovation underlie evolution of tropane alkaloids biosynthesis.</title>
        <authorList>
            <person name="Wang Y.-J."/>
            <person name="Tian T."/>
            <person name="Huang J.-P."/>
            <person name="Huang S.-X."/>
        </authorList>
    </citation>
    <scope>NUCLEOTIDE SEQUENCE [LARGE SCALE GENOMIC DNA]</scope>
    <source>
        <strain evidence="5">KIB-2018</strain>
        <tissue evidence="5">Leaf</tissue>
    </source>
</reference>
<name>A0AAV8SEV4_9ROSI</name>
<accession>A0AAV8SEV4</accession>
<evidence type="ECO:0000256" key="1">
    <source>
        <dbReference type="SAM" id="Coils"/>
    </source>
</evidence>
<protein>
    <submittedName>
        <fullName evidence="5">Uncharacterized protein</fullName>
    </submittedName>
</protein>
<proteinExistence type="predicted"/>
<organism evidence="5 6">
    <name type="scientific">Erythroxylum novogranatense</name>
    <dbReference type="NCBI Taxonomy" id="1862640"/>
    <lineage>
        <taxon>Eukaryota</taxon>
        <taxon>Viridiplantae</taxon>
        <taxon>Streptophyta</taxon>
        <taxon>Embryophyta</taxon>
        <taxon>Tracheophyta</taxon>
        <taxon>Spermatophyta</taxon>
        <taxon>Magnoliopsida</taxon>
        <taxon>eudicotyledons</taxon>
        <taxon>Gunneridae</taxon>
        <taxon>Pentapetalae</taxon>
        <taxon>rosids</taxon>
        <taxon>fabids</taxon>
        <taxon>Malpighiales</taxon>
        <taxon>Erythroxylaceae</taxon>
        <taxon>Erythroxylum</taxon>
    </lineage>
</organism>
<keyword evidence="4" id="KW-0732">Signal</keyword>
<evidence type="ECO:0000256" key="4">
    <source>
        <dbReference type="SAM" id="SignalP"/>
    </source>
</evidence>
<gene>
    <name evidence="5" type="ORF">K2173_015957</name>
</gene>
<dbReference type="Proteomes" id="UP001159364">
    <property type="component" value="Linkage Group LG11"/>
</dbReference>
<evidence type="ECO:0000256" key="2">
    <source>
        <dbReference type="SAM" id="MobiDB-lite"/>
    </source>
</evidence>
<dbReference type="EMBL" id="JAIWQS010000011">
    <property type="protein sequence ID" value="KAJ8750776.1"/>
    <property type="molecule type" value="Genomic_DNA"/>
</dbReference>
<dbReference type="PANTHER" id="PTHR34360:SF1">
    <property type="entry name" value="OS08G0519400 PROTEIN"/>
    <property type="match status" value="1"/>
</dbReference>
<comment type="caution">
    <text evidence="5">The sequence shown here is derived from an EMBL/GenBank/DDBJ whole genome shotgun (WGS) entry which is preliminary data.</text>
</comment>
<dbReference type="AlphaFoldDB" id="A0AAV8SEV4"/>